<feature type="transmembrane region" description="Helical" evidence="1">
    <location>
        <begin position="21"/>
        <end position="42"/>
    </location>
</feature>
<accession>A0A9X3CV09</accession>
<evidence type="ECO:0000313" key="3">
    <source>
        <dbReference type="Proteomes" id="UP001148482"/>
    </source>
</evidence>
<protein>
    <submittedName>
        <fullName evidence="2">Uncharacterized protein</fullName>
    </submittedName>
</protein>
<gene>
    <name evidence="2" type="ORF">OQ279_03285</name>
</gene>
<keyword evidence="1" id="KW-0472">Membrane</keyword>
<dbReference type="AlphaFoldDB" id="A0A9X3CV09"/>
<keyword evidence="3" id="KW-1185">Reference proteome</keyword>
<dbReference type="RefSeq" id="WP_266068368.1">
    <property type="nucleotide sequence ID" value="NZ_JAPJDA010000004.1"/>
</dbReference>
<evidence type="ECO:0000256" key="1">
    <source>
        <dbReference type="SAM" id="Phobius"/>
    </source>
</evidence>
<name>A0A9X3CV09_9FLAO</name>
<dbReference type="EMBL" id="JAPJDA010000004">
    <property type="protein sequence ID" value="MCX2837164.1"/>
    <property type="molecule type" value="Genomic_DNA"/>
</dbReference>
<evidence type="ECO:0000313" key="2">
    <source>
        <dbReference type="EMBL" id="MCX2837164.1"/>
    </source>
</evidence>
<keyword evidence="1" id="KW-1133">Transmembrane helix</keyword>
<proteinExistence type="predicted"/>
<keyword evidence="1" id="KW-0812">Transmembrane</keyword>
<comment type="caution">
    <text evidence="2">The sequence shown here is derived from an EMBL/GenBank/DDBJ whole genome shotgun (WGS) entry which is preliminary data.</text>
</comment>
<organism evidence="2 3">
    <name type="scientific">Salinimicrobium profundisediminis</name>
    <dbReference type="NCBI Taxonomy" id="2994553"/>
    <lineage>
        <taxon>Bacteria</taxon>
        <taxon>Pseudomonadati</taxon>
        <taxon>Bacteroidota</taxon>
        <taxon>Flavobacteriia</taxon>
        <taxon>Flavobacteriales</taxon>
        <taxon>Flavobacteriaceae</taxon>
        <taxon>Salinimicrobium</taxon>
    </lineage>
</organism>
<reference evidence="2" key="1">
    <citation type="submission" date="2022-11" db="EMBL/GenBank/DDBJ databases">
        <title>Salinimicrobium profundisediminis sp. nov., isolated from deep-sea sediment of the Mariana Trench.</title>
        <authorList>
            <person name="Fu H."/>
        </authorList>
    </citation>
    <scope>NUCLEOTIDE SEQUENCE</scope>
    <source>
        <strain evidence="2">MT39</strain>
    </source>
</reference>
<sequence length="47" mass="5404">MSALSHLWKEQTEGFSFVQKIIIGTILTFILVTAVFALYLVYLELQK</sequence>
<dbReference type="Proteomes" id="UP001148482">
    <property type="component" value="Unassembled WGS sequence"/>
</dbReference>